<dbReference type="AlphaFoldDB" id="M1DXG2"/>
<name>M1DXG2_SOLTU</name>
<feature type="region of interest" description="Disordered" evidence="1">
    <location>
        <begin position="371"/>
        <end position="413"/>
    </location>
</feature>
<dbReference type="Pfam" id="PF20167">
    <property type="entry name" value="Transposase_32"/>
    <property type="match status" value="1"/>
</dbReference>
<organism evidence="3 4">
    <name type="scientific">Solanum tuberosum</name>
    <name type="common">Potato</name>
    <dbReference type="NCBI Taxonomy" id="4113"/>
    <lineage>
        <taxon>Eukaryota</taxon>
        <taxon>Viridiplantae</taxon>
        <taxon>Streptophyta</taxon>
        <taxon>Embryophyta</taxon>
        <taxon>Tracheophyta</taxon>
        <taxon>Spermatophyta</taxon>
        <taxon>Magnoliopsida</taxon>
        <taxon>eudicotyledons</taxon>
        <taxon>Gunneridae</taxon>
        <taxon>Pentapetalae</taxon>
        <taxon>asterids</taxon>
        <taxon>lamiids</taxon>
        <taxon>Solanales</taxon>
        <taxon>Solanaceae</taxon>
        <taxon>Solanoideae</taxon>
        <taxon>Solaneae</taxon>
        <taxon>Solanum</taxon>
    </lineage>
</organism>
<proteinExistence type="predicted"/>
<evidence type="ECO:0000256" key="1">
    <source>
        <dbReference type="SAM" id="MobiDB-lite"/>
    </source>
</evidence>
<dbReference type="eggNOG" id="ENOG502R84S">
    <property type="taxonomic scope" value="Eukaryota"/>
</dbReference>
<evidence type="ECO:0000313" key="4">
    <source>
        <dbReference type="Proteomes" id="UP000011115"/>
    </source>
</evidence>
<sequence length="413" mass="46225">MTDFDYIWDTLRSGAFTRNAEQRDALLLWLARHIAVDGERAEWVTTPRLGIQKATMNLVAKFFWLLVRNRVSPTKDDNLVTWDRVVMVVELVAGLGIDYTRMILAEIHKRDFRTTTTYPFPSMIFQLCRDSGVPIWHCDKLVHAAGTLDIGLIRDETNVVAPRRMPRVDVPENVDLIDAAASVAPSSSRATPPSGANVILRALVQKLEAQMATLLHHIKPWMRKLIAESEERVEKRMEVKTDQKIQAVHKRLDAFELRVLERPAPTTHMLSFRIELASLRADVDAILATPVVEPQAAPSALGKRHRSSPKTELTEEENARKRECIQEKKVQKASIIDEQLRQQRAREMVAGASSSMPIYEVLPTVADDVSTTWGGVRPTYSTTEGAVTKDVGTTEGDPTVAVEKSGKPDPPVC</sequence>
<dbReference type="Proteomes" id="UP000011115">
    <property type="component" value="Unassembled WGS sequence"/>
</dbReference>
<evidence type="ECO:0000259" key="2">
    <source>
        <dbReference type="Pfam" id="PF20167"/>
    </source>
</evidence>
<feature type="region of interest" description="Disordered" evidence="1">
    <location>
        <begin position="296"/>
        <end position="320"/>
    </location>
</feature>
<dbReference type="InterPro" id="IPR046796">
    <property type="entry name" value="Transposase_32_dom"/>
</dbReference>
<dbReference type="Gramene" id="PGSC0003DMT400095979">
    <property type="protein sequence ID" value="PGSC0003DMT400095979"/>
    <property type="gene ID" value="PGSC0003DMG400045550"/>
</dbReference>
<feature type="compositionally biased region" description="Polar residues" evidence="1">
    <location>
        <begin position="371"/>
        <end position="385"/>
    </location>
</feature>
<dbReference type="HOGENOM" id="CLU_028647_0_1_1"/>
<reference evidence="3" key="2">
    <citation type="submission" date="2015-06" db="UniProtKB">
        <authorList>
            <consortium name="EnsemblPlants"/>
        </authorList>
    </citation>
    <scope>IDENTIFICATION</scope>
    <source>
        <strain evidence="3">DM1-3 516 R44</strain>
    </source>
</reference>
<dbReference type="PaxDb" id="4113-PGSC0003DMT400095979"/>
<keyword evidence="4" id="KW-1185">Reference proteome</keyword>
<dbReference type="EnsemblPlants" id="PGSC0003DMT400095979">
    <property type="protein sequence ID" value="PGSC0003DMT400095979"/>
    <property type="gene ID" value="PGSC0003DMG400045550"/>
</dbReference>
<dbReference type="InParanoid" id="M1DXG2"/>
<reference evidence="4" key="1">
    <citation type="journal article" date="2011" name="Nature">
        <title>Genome sequence and analysis of the tuber crop potato.</title>
        <authorList>
            <consortium name="The Potato Genome Sequencing Consortium"/>
        </authorList>
    </citation>
    <scope>NUCLEOTIDE SEQUENCE [LARGE SCALE GENOMIC DNA]</scope>
    <source>
        <strain evidence="4">cv. DM1-3 516 R44</strain>
    </source>
</reference>
<protein>
    <submittedName>
        <fullName evidence="3">Integrase core domain containing protein</fullName>
    </submittedName>
</protein>
<accession>M1DXG2</accession>
<feature type="domain" description="Putative plant transposon protein" evidence="2">
    <location>
        <begin position="13"/>
        <end position="134"/>
    </location>
</feature>
<evidence type="ECO:0000313" key="3">
    <source>
        <dbReference type="EnsemblPlants" id="PGSC0003DMT400095979"/>
    </source>
</evidence>